<sequence length="463" mass="52423">MPLLFYRRPDYLRRDKAAFTDADFADCLERAESCKSHIPESLSFEEIVRNRTLPPCSLGDFMDYLMYVEYDAECLQFFLWYCDYVERWSLLPQEQKDSSPMWDPSKIITRPGTARPRANSSNESAGRMTHILEILEKSPRRDENSITSPSSATSTKNFSWPKSTFSGEYQITKAQRNGRPFSVQPFREELTRIVRHYISTSGPRQLNLTHTDRIACIQAVEQTTHPSALLPAFIAAETLLKGQCHPDFVQWSVSNSSRPRVVFARWLAALCILLGLGSNAALVLSSLSRFLRLIPSIFLFMGFIFLFASRHGVCVILHWNYKRNLRPWEQFSDEDFTSSSPSYGDEDDKPLADTGDDEKRPSSSSSSSSFPATRTGSIDPLRKPGVQDQSLGPAHDVFGSEPWVGRYQQKSTWRKIFDVSITVQNRHVRAMQDRIVRRAVLWSGLLSLAVTAGAVSAPVLGLT</sequence>
<feature type="transmembrane region" description="Helical" evidence="2">
    <location>
        <begin position="266"/>
        <end position="287"/>
    </location>
</feature>
<dbReference type="Gene3D" id="1.10.167.10">
    <property type="entry name" value="Regulator of G-protein Signalling 4, domain 2"/>
    <property type="match status" value="1"/>
</dbReference>
<dbReference type="InterPro" id="IPR044926">
    <property type="entry name" value="RGS_subdomain_2"/>
</dbReference>
<dbReference type="PANTHER" id="PTHR39466:SF1">
    <property type="entry name" value="RGS DOMAIN-CONTAINING PROTEIN"/>
    <property type="match status" value="1"/>
</dbReference>
<name>A0ABR1Q6I4_9PEZI</name>
<accession>A0ABR1Q6I4</accession>
<evidence type="ECO:0000313" key="4">
    <source>
        <dbReference type="Proteomes" id="UP001391051"/>
    </source>
</evidence>
<dbReference type="EMBL" id="JAQQWE010000006">
    <property type="protein sequence ID" value="KAK7948165.1"/>
    <property type="molecule type" value="Genomic_DNA"/>
</dbReference>
<evidence type="ECO:0008006" key="5">
    <source>
        <dbReference type="Google" id="ProtNLM"/>
    </source>
</evidence>
<dbReference type="Proteomes" id="UP001391051">
    <property type="component" value="Unassembled WGS sequence"/>
</dbReference>
<keyword evidence="2" id="KW-0812">Transmembrane</keyword>
<gene>
    <name evidence="3" type="ORF">PG986_009051</name>
</gene>
<protein>
    <recommendedName>
        <fullName evidence="5">RGS domain-containing protein</fullName>
    </recommendedName>
</protein>
<dbReference type="RefSeq" id="XP_066697671.1">
    <property type="nucleotide sequence ID" value="XM_066845273.1"/>
</dbReference>
<evidence type="ECO:0000256" key="1">
    <source>
        <dbReference type="SAM" id="MobiDB-lite"/>
    </source>
</evidence>
<feature type="region of interest" description="Disordered" evidence="1">
    <location>
        <begin position="95"/>
        <end position="125"/>
    </location>
</feature>
<feature type="region of interest" description="Disordered" evidence="1">
    <location>
        <begin position="333"/>
        <end position="394"/>
    </location>
</feature>
<keyword evidence="2" id="KW-1133">Transmembrane helix</keyword>
<feature type="transmembrane region" description="Helical" evidence="2">
    <location>
        <begin position="439"/>
        <end position="460"/>
    </location>
</feature>
<comment type="caution">
    <text evidence="3">The sequence shown here is derived from an EMBL/GenBank/DDBJ whole genome shotgun (WGS) entry which is preliminary data.</text>
</comment>
<evidence type="ECO:0000256" key="2">
    <source>
        <dbReference type="SAM" id="Phobius"/>
    </source>
</evidence>
<organism evidence="3 4">
    <name type="scientific">Apiospora aurea</name>
    <dbReference type="NCBI Taxonomy" id="335848"/>
    <lineage>
        <taxon>Eukaryota</taxon>
        <taxon>Fungi</taxon>
        <taxon>Dikarya</taxon>
        <taxon>Ascomycota</taxon>
        <taxon>Pezizomycotina</taxon>
        <taxon>Sordariomycetes</taxon>
        <taxon>Xylariomycetidae</taxon>
        <taxon>Amphisphaeriales</taxon>
        <taxon>Apiosporaceae</taxon>
        <taxon>Apiospora</taxon>
    </lineage>
</organism>
<dbReference type="GeneID" id="92078335"/>
<feature type="transmembrane region" description="Helical" evidence="2">
    <location>
        <begin position="293"/>
        <end position="317"/>
    </location>
</feature>
<dbReference type="SUPFAM" id="SSF48097">
    <property type="entry name" value="Regulator of G-protein signaling, RGS"/>
    <property type="match status" value="1"/>
</dbReference>
<reference evidence="3 4" key="1">
    <citation type="submission" date="2023-01" db="EMBL/GenBank/DDBJ databases">
        <title>Analysis of 21 Apiospora genomes using comparative genomics revels a genus with tremendous synthesis potential of carbohydrate active enzymes and secondary metabolites.</title>
        <authorList>
            <person name="Sorensen T."/>
        </authorList>
    </citation>
    <scope>NUCLEOTIDE SEQUENCE [LARGE SCALE GENOMIC DNA]</scope>
    <source>
        <strain evidence="3 4">CBS 24483</strain>
    </source>
</reference>
<evidence type="ECO:0000313" key="3">
    <source>
        <dbReference type="EMBL" id="KAK7948165.1"/>
    </source>
</evidence>
<dbReference type="InterPro" id="IPR036305">
    <property type="entry name" value="RGS_sf"/>
</dbReference>
<feature type="region of interest" description="Disordered" evidence="1">
    <location>
        <begin position="138"/>
        <end position="159"/>
    </location>
</feature>
<keyword evidence="2" id="KW-0472">Membrane</keyword>
<feature type="compositionally biased region" description="Polar residues" evidence="1">
    <location>
        <begin position="145"/>
        <end position="159"/>
    </location>
</feature>
<dbReference type="PANTHER" id="PTHR39466">
    <property type="entry name" value="RGS DOMAIN-CONTAINING PROTEIN"/>
    <property type="match status" value="1"/>
</dbReference>
<proteinExistence type="predicted"/>
<keyword evidence="4" id="KW-1185">Reference proteome</keyword>